<dbReference type="GO" id="GO:0042144">
    <property type="term" value="P:vacuole fusion, non-autophagic"/>
    <property type="evidence" value="ECO:0007669"/>
    <property type="project" value="TreeGrafter"/>
</dbReference>
<evidence type="ECO:0000313" key="4">
    <source>
        <dbReference type="Proteomes" id="UP001143548"/>
    </source>
</evidence>
<accession>A0A9W6DN58</accession>
<evidence type="ECO:0008006" key="5">
    <source>
        <dbReference type="Google" id="ProtNLM"/>
    </source>
</evidence>
<keyword evidence="2" id="KW-0732">Signal</keyword>
<gene>
    <name evidence="3" type="ORF">AbraCBS73388_008898</name>
</gene>
<feature type="signal peptide" evidence="2">
    <location>
        <begin position="1"/>
        <end position="18"/>
    </location>
</feature>
<dbReference type="AlphaFoldDB" id="A0A9W6DN58"/>
<dbReference type="InterPro" id="IPR037045">
    <property type="entry name" value="S8pro/Inhibitor_I9_sf"/>
</dbReference>
<protein>
    <recommendedName>
        <fullName evidence="5">Inhibitor I9 domain-containing protein</fullName>
    </recommendedName>
</protein>
<dbReference type="EMBL" id="BROQ01000056">
    <property type="protein sequence ID" value="GKZ22728.1"/>
    <property type="molecule type" value="Genomic_DNA"/>
</dbReference>
<evidence type="ECO:0000256" key="1">
    <source>
        <dbReference type="ARBA" id="ARBA00038069"/>
    </source>
</evidence>
<organism evidence="3 4">
    <name type="scientific">Aspergillus brasiliensis</name>
    <dbReference type="NCBI Taxonomy" id="319629"/>
    <lineage>
        <taxon>Eukaryota</taxon>
        <taxon>Fungi</taxon>
        <taxon>Dikarya</taxon>
        <taxon>Ascomycota</taxon>
        <taxon>Pezizomycotina</taxon>
        <taxon>Eurotiomycetes</taxon>
        <taxon>Eurotiomycetidae</taxon>
        <taxon>Eurotiales</taxon>
        <taxon>Aspergillaceae</taxon>
        <taxon>Aspergillus</taxon>
        <taxon>Aspergillus subgen. Circumdati</taxon>
    </lineage>
</organism>
<evidence type="ECO:0000313" key="3">
    <source>
        <dbReference type="EMBL" id="GKZ22728.1"/>
    </source>
</evidence>
<dbReference type="SUPFAM" id="SSF54897">
    <property type="entry name" value="Protease propeptides/inhibitors"/>
    <property type="match status" value="1"/>
</dbReference>
<sequence>MKLPATATVLGLLPLALAESILVTFPSGTPDSVVDQAKQSVKDAGGKITHEYSKHHAASPSHFYILGGGNANTLLSLALLKGFAADTKDDSVQQLSTEFAAYNPTVEKDMTVTIQ</sequence>
<dbReference type="PANTHER" id="PTHR28288:SF1">
    <property type="entry name" value="INHIBITOR I9 DOMAIN-CONTAINING PROTEIN"/>
    <property type="match status" value="1"/>
</dbReference>
<dbReference type="InterPro" id="IPR052471">
    <property type="entry name" value="PBI_I9"/>
</dbReference>
<reference evidence="3" key="1">
    <citation type="submission" date="2022-07" db="EMBL/GenBank/DDBJ databases">
        <title>Taxonomy of Aspergillus series Nigri: significant species reduction supported by multi-species coalescent approaches.</title>
        <authorList>
            <person name="Bian C."/>
            <person name="Kusuya Y."/>
            <person name="Sklenar F."/>
            <person name="D'hooge E."/>
            <person name="Yaguchi T."/>
            <person name="Takahashi H."/>
            <person name="Hubka V."/>
        </authorList>
    </citation>
    <scope>NUCLEOTIDE SEQUENCE</scope>
    <source>
        <strain evidence="3">CBS 733.88</strain>
    </source>
</reference>
<dbReference type="Gene3D" id="3.30.70.80">
    <property type="entry name" value="Peptidase S8 propeptide/proteinase inhibitor I9"/>
    <property type="match status" value="1"/>
</dbReference>
<dbReference type="Proteomes" id="UP001143548">
    <property type="component" value="Unassembled WGS sequence"/>
</dbReference>
<evidence type="ECO:0000256" key="2">
    <source>
        <dbReference type="SAM" id="SignalP"/>
    </source>
</evidence>
<dbReference type="PANTHER" id="PTHR28288">
    <property type="entry name" value="PROTEASE B INHIBITOR 2"/>
    <property type="match status" value="1"/>
</dbReference>
<dbReference type="GO" id="GO:0004866">
    <property type="term" value="F:endopeptidase inhibitor activity"/>
    <property type="evidence" value="ECO:0007669"/>
    <property type="project" value="TreeGrafter"/>
</dbReference>
<feature type="chain" id="PRO_5040906030" description="Inhibitor I9 domain-containing protein" evidence="2">
    <location>
        <begin position="19"/>
        <end position="115"/>
    </location>
</feature>
<comment type="caution">
    <text evidence="3">The sequence shown here is derived from an EMBL/GenBank/DDBJ whole genome shotgun (WGS) entry which is preliminary data.</text>
</comment>
<comment type="similarity">
    <text evidence="1">Belongs to the protease inhibitor I9 family.</text>
</comment>
<name>A0A9W6DN58_9EURO</name>
<proteinExistence type="inferred from homology"/>